<gene>
    <name evidence="1" type="ORF">DPMN_038239</name>
</gene>
<evidence type="ECO:0000313" key="1">
    <source>
        <dbReference type="EMBL" id="KAH3874981.1"/>
    </source>
</evidence>
<name>A0A9D4RN03_DREPO</name>
<keyword evidence="2" id="KW-1185">Reference proteome</keyword>
<reference evidence="1" key="1">
    <citation type="journal article" date="2019" name="bioRxiv">
        <title>The Genome of the Zebra Mussel, Dreissena polymorpha: A Resource for Invasive Species Research.</title>
        <authorList>
            <person name="McCartney M.A."/>
            <person name="Auch B."/>
            <person name="Kono T."/>
            <person name="Mallez S."/>
            <person name="Zhang Y."/>
            <person name="Obille A."/>
            <person name="Becker A."/>
            <person name="Abrahante J.E."/>
            <person name="Garbe J."/>
            <person name="Badalamenti J.P."/>
            <person name="Herman A."/>
            <person name="Mangelson H."/>
            <person name="Liachko I."/>
            <person name="Sullivan S."/>
            <person name="Sone E.D."/>
            <person name="Koren S."/>
            <person name="Silverstein K.A.T."/>
            <person name="Beckman K.B."/>
            <person name="Gohl D.M."/>
        </authorList>
    </citation>
    <scope>NUCLEOTIDE SEQUENCE</scope>
    <source>
        <strain evidence="1">Duluth1</strain>
        <tissue evidence="1">Whole animal</tissue>
    </source>
</reference>
<protein>
    <submittedName>
        <fullName evidence="1">Uncharacterized protein</fullName>
    </submittedName>
</protein>
<organism evidence="1 2">
    <name type="scientific">Dreissena polymorpha</name>
    <name type="common">Zebra mussel</name>
    <name type="synonym">Mytilus polymorpha</name>
    <dbReference type="NCBI Taxonomy" id="45954"/>
    <lineage>
        <taxon>Eukaryota</taxon>
        <taxon>Metazoa</taxon>
        <taxon>Spiralia</taxon>
        <taxon>Lophotrochozoa</taxon>
        <taxon>Mollusca</taxon>
        <taxon>Bivalvia</taxon>
        <taxon>Autobranchia</taxon>
        <taxon>Heteroconchia</taxon>
        <taxon>Euheterodonta</taxon>
        <taxon>Imparidentia</taxon>
        <taxon>Neoheterodontei</taxon>
        <taxon>Myida</taxon>
        <taxon>Dreissenoidea</taxon>
        <taxon>Dreissenidae</taxon>
        <taxon>Dreissena</taxon>
    </lineage>
</organism>
<accession>A0A9D4RN03</accession>
<proteinExistence type="predicted"/>
<dbReference type="EMBL" id="JAIWYP010000002">
    <property type="protein sequence ID" value="KAH3874981.1"/>
    <property type="molecule type" value="Genomic_DNA"/>
</dbReference>
<sequence length="84" mass="9776">MFSKTCEIQPVLDTAFVSVNGDCDHRFDSVLNDRMVYDDVSQSNCKLKRNVIRDVDVRDMVLETSDRSLEKGRQLSVIRHWRVS</sequence>
<dbReference type="AlphaFoldDB" id="A0A9D4RN03"/>
<evidence type="ECO:0000313" key="2">
    <source>
        <dbReference type="Proteomes" id="UP000828390"/>
    </source>
</evidence>
<dbReference type="Proteomes" id="UP000828390">
    <property type="component" value="Unassembled WGS sequence"/>
</dbReference>
<reference evidence="1" key="2">
    <citation type="submission" date="2020-11" db="EMBL/GenBank/DDBJ databases">
        <authorList>
            <person name="McCartney M.A."/>
            <person name="Auch B."/>
            <person name="Kono T."/>
            <person name="Mallez S."/>
            <person name="Becker A."/>
            <person name="Gohl D.M."/>
            <person name="Silverstein K.A.T."/>
            <person name="Koren S."/>
            <person name="Bechman K.B."/>
            <person name="Herman A."/>
            <person name="Abrahante J.E."/>
            <person name="Garbe J."/>
        </authorList>
    </citation>
    <scope>NUCLEOTIDE SEQUENCE</scope>
    <source>
        <strain evidence="1">Duluth1</strain>
        <tissue evidence="1">Whole animal</tissue>
    </source>
</reference>
<comment type="caution">
    <text evidence="1">The sequence shown here is derived from an EMBL/GenBank/DDBJ whole genome shotgun (WGS) entry which is preliminary data.</text>
</comment>